<accession>Q0CB68</accession>
<proteinExistence type="predicted"/>
<dbReference type="OrthoDB" id="4394237at2759"/>
<dbReference type="VEuPathDB" id="FungiDB:ATEG_09066"/>
<dbReference type="Proteomes" id="UP000007963">
    <property type="component" value="Unassembled WGS sequence"/>
</dbReference>
<dbReference type="EMBL" id="CH476607">
    <property type="protein sequence ID" value="EAU30203.1"/>
    <property type="molecule type" value="Genomic_DNA"/>
</dbReference>
<dbReference type="GeneID" id="4353794"/>
<gene>
    <name evidence="3" type="ORF">ATEG_09066</name>
</gene>
<evidence type="ECO:0000256" key="1">
    <source>
        <dbReference type="SAM" id="MobiDB-lite"/>
    </source>
</evidence>
<dbReference type="RefSeq" id="XP_001217688.1">
    <property type="nucleotide sequence ID" value="XM_001217687.1"/>
</dbReference>
<dbReference type="HOGENOM" id="CLU_1383890_0_0_1"/>
<dbReference type="Pfam" id="PF19900">
    <property type="entry name" value="DUF6373"/>
    <property type="match status" value="1"/>
</dbReference>
<feature type="signal peptide" evidence="2">
    <location>
        <begin position="1"/>
        <end position="15"/>
    </location>
</feature>
<feature type="region of interest" description="Disordered" evidence="1">
    <location>
        <begin position="162"/>
        <end position="185"/>
    </location>
</feature>
<evidence type="ECO:0000313" key="4">
    <source>
        <dbReference type="Proteomes" id="UP000007963"/>
    </source>
</evidence>
<organism evidence="3 4">
    <name type="scientific">Aspergillus terreus (strain NIH 2624 / FGSC A1156)</name>
    <dbReference type="NCBI Taxonomy" id="341663"/>
    <lineage>
        <taxon>Eukaryota</taxon>
        <taxon>Fungi</taxon>
        <taxon>Dikarya</taxon>
        <taxon>Ascomycota</taxon>
        <taxon>Pezizomycotina</taxon>
        <taxon>Eurotiomycetes</taxon>
        <taxon>Eurotiomycetidae</taxon>
        <taxon>Eurotiales</taxon>
        <taxon>Aspergillaceae</taxon>
        <taxon>Aspergillus</taxon>
        <taxon>Aspergillus subgen. Circumdati</taxon>
    </lineage>
</organism>
<dbReference type="AlphaFoldDB" id="Q0CB68"/>
<evidence type="ECO:0000256" key="2">
    <source>
        <dbReference type="SAM" id="SignalP"/>
    </source>
</evidence>
<sequence>MQFLWTAALIVGCLGAPLTPPFSKVAESMEGMTQTPMGSVDLALTERDRRVCSSLLYVPRPNPTNALDMMITDSVPWIEQCMIKLPILHGRAILTSAGHCGMYPSVCLNKSELAPLTQASSAFQNNNVLTMLMSLQSLMSAFCVSSFFRQCYTLRGSSRVPVTDQSQRESPTMTTDGDVNPTNDGTVNNNVSFLRFC</sequence>
<keyword evidence="2" id="KW-0732">Signal</keyword>
<name>Q0CB68_ASPTN</name>
<feature type="compositionally biased region" description="Polar residues" evidence="1">
    <location>
        <begin position="163"/>
        <end position="185"/>
    </location>
</feature>
<dbReference type="InterPro" id="IPR045953">
    <property type="entry name" value="DUF6373"/>
</dbReference>
<evidence type="ECO:0000313" key="3">
    <source>
        <dbReference type="EMBL" id="EAU30203.1"/>
    </source>
</evidence>
<feature type="chain" id="PRO_5012587713" evidence="2">
    <location>
        <begin position="16"/>
        <end position="197"/>
    </location>
</feature>
<reference evidence="4" key="1">
    <citation type="submission" date="2005-09" db="EMBL/GenBank/DDBJ databases">
        <title>Annotation of the Aspergillus terreus NIH2624 genome.</title>
        <authorList>
            <person name="Birren B.W."/>
            <person name="Lander E.S."/>
            <person name="Galagan J.E."/>
            <person name="Nusbaum C."/>
            <person name="Devon K."/>
            <person name="Henn M."/>
            <person name="Ma L.-J."/>
            <person name="Jaffe D.B."/>
            <person name="Butler J."/>
            <person name="Alvarez P."/>
            <person name="Gnerre S."/>
            <person name="Grabherr M."/>
            <person name="Kleber M."/>
            <person name="Mauceli E.W."/>
            <person name="Brockman W."/>
            <person name="Rounsley S."/>
            <person name="Young S.K."/>
            <person name="LaButti K."/>
            <person name="Pushparaj V."/>
            <person name="DeCaprio D."/>
            <person name="Crawford M."/>
            <person name="Koehrsen M."/>
            <person name="Engels R."/>
            <person name="Montgomery P."/>
            <person name="Pearson M."/>
            <person name="Howarth C."/>
            <person name="Larson L."/>
            <person name="Luoma S."/>
            <person name="White J."/>
            <person name="Alvarado L."/>
            <person name="Kodira C.D."/>
            <person name="Zeng Q."/>
            <person name="Oleary S."/>
            <person name="Yandava C."/>
            <person name="Denning D.W."/>
            <person name="Nierman W.C."/>
            <person name="Milne T."/>
            <person name="Madden K."/>
        </authorList>
    </citation>
    <scope>NUCLEOTIDE SEQUENCE [LARGE SCALE GENOMIC DNA]</scope>
    <source>
        <strain evidence="4">NIH 2624 / FGSC A1156</strain>
    </source>
</reference>
<protein>
    <submittedName>
        <fullName evidence="3">Uncharacterized protein</fullName>
    </submittedName>
</protein>